<comment type="subcellular location">
    <subcellularLocation>
        <location evidence="1">Nucleus</location>
    </subcellularLocation>
</comment>
<evidence type="ECO:0000313" key="10">
    <source>
        <dbReference type="Proteomes" id="UP001327560"/>
    </source>
</evidence>
<evidence type="ECO:0000256" key="6">
    <source>
        <dbReference type="ARBA" id="ARBA00023242"/>
    </source>
</evidence>
<dbReference type="Gene3D" id="1.10.10.60">
    <property type="entry name" value="Homeodomain-like"/>
    <property type="match status" value="2"/>
</dbReference>
<feature type="domain" description="Myb-like" evidence="7">
    <location>
        <begin position="20"/>
        <end position="72"/>
    </location>
</feature>
<evidence type="ECO:0000256" key="1">
    <source>
        <dbReference type="ARBA" id="ARBA00004123"/>
    </source>
</evidence>
<evidence type="ECO:0000256" key="5">
    <source>
        <dbReference type="ARBA" id="ARBA00023163"/>
    </source>
</evidence>
<dbReference type="FunFam" id="1.10.10.60:FF:000001">
    <property type="entry name" value="MYB-related transcription factor"/>
    <property type="match status" value="1"/>
</dbReference>
<evidence type="ECO:0000259" key="8">
    <source>
        <dbReference type="PROSITE" id="PS51294"/>
    </source>
</evidence>
<evidence type="ECO:0000256" key="3">
    <source>
        <dbReference type="ARBA" id="ARBA00023015"/>
    </source>
</evidence>
<dbReference type="PROSITE" id="PS50090">
    <property type="entry name" value="MYB_LIKE"/>
    <property type="match status" value="2"/>
</dbReference>
<dbReference type="InterPro" id="IPR009057">
    <property type="entry name" value="Homeodomain-like_sf"/>
</dbReference>
<dbReference type="Pfam" id="PF00249">
    <property type="entry name" value="Myb_DNA-binding"/>
    <property type="match status" value="2"/>
</dbReference>
<dbReference type="AlphaFoldDB" id="A0AAQ3QQ61"/>
<sequence length="266" mass="30709">MVKKADQVMRGKKKKKGVADVVVNRGAWTAEEDQKLMEYVKAHGEKNWRSLPVKAGLNRCGKSCRLRWLNYLRPGIKRGNISDDEEDLIIRLHNLLGNRWSLIAGRLPGRTDNEIKNHWNTHLSRRSVTIDDLNLKLNRKIESTCTQHELITRRTMVDPALDHVFDENDWSILGISAMGLQLQNFSPDLHTAEEQFFKLMPNLSDGDQFAEETYGTSSVREESHHQYGISEANLEEIYKQAMWDTSGFDDLDRLIASEEFGFYFLN</sequence>
<gene>
    <name evidence="9" type="ORF">Cni_G28312</name>
</gene>
<dbReference type="Proteomes" id="UP001327560">
    <property type="component" value="Chromosome 9"/>
</dbReference>
<feature type="domain" description="Myb-like" evidence="7">
    <location>
        <begin position="73"/>
        <end position="123"/>
    </location>
</feature>
<dbReference type="InterPro" id="IPR015495">
    <property type="entry name" value="Myb_TF_plants"/>
</dbReference>
<dbReference type="GO" id="GO:0003677">
    <property type="term" value="F:DNA binding"/>
    <property type="evidence" value="ECO:0007669"/>
    <property type="project" value="UniProtKB-KW"/>
</dbReference>
<dbReference type="GO" id="GO:0005634">
    <property type="term" value="C:nucleus"/>
    <property type="evidence" value="ECO:0007669"/>
    <property type="project" value="UniProtKB-SubCell"/>
</dbReference>
<evidence type="ECO:0000256" key="4">
    <source>
        <dbReference type="ARBA" id="ARBA00023125"/>
    </source>
</evidence>
<protein>
    <submittedName>
        <fullName evidence="9">Transcription factor MYB23-like</fullName>
    </submittedName>
</protein>
<keyword evidence="4" id="KW-0238">DNA-binding</keyword>
<dbReference type="InterPro" id="IPR017930">
    <property type="entry name" value="Myb_dom"/>
</dbReference>
<dbReference type="InterPro" id="IPR001005">
    <property type="entry name" value="SANT/Myb"/>
</dbReference>
<reference evidence="9 10" key="1">
    <citation type="submission" date="2023-10" db="EMBL/GenBank/DDBJ databases">
        <title>Chromosome-scale genome assembly provides insights into flower coloration mechanisms of Canna indica.</title>
        <authorList>
            <person name="Li C."/>
        </authorList>
    </citation>
    <scope>NUCLEOTIDE SEQUENCE [LARGE SCALE GENOMIC DNA]</scope>
    <source>
        <tissue evidence="9">Flower</tissue>
    </source>
</reference>
<dbReference type="PROSITE" id="PS51294">
    <property type="entry name" value="HTH_MYB"/>
    <property type="match status" value="2"/>
</dbReference>
<evidence type="ECO:0000256" key="2">
    <source>
        <dbReference type="ARBA" id="ARBA00022737"/>
    </source>
</evidence>
<keyword evidence="2" id="KW-0677">Repeat</keyword>
<accession>A0AAQ3QQ61</accession>
<organism evidence="9 10">
    <name type="scientific">Canna indica</name>
    <name type="common">Indian-shot</name>
    <dbReference type="NCBI Taxonomy" id="4628"/>
    <lineage>
        <taxon>Eukaryota</taxon>
        <taxon>Viridiplantae</taxon>
        <taxon>Streptophyta</taxon>
        <taxon>Embryophyta</taxon>
        <taxon>Tracheophyta</taxon>
        <taxon>Spermatophyta</taxon>
        <taxon>Magnoliopsida</taxon>
        <taxon>Liliopsida</taxon>
        <taxon>Zingiberales</taxon>
        <taxon>Cannaceae</taxon>
        <taxon>Canna</taxon>
    </lineage>
</organism>
<feature type="domain" description="HTH myb-type" evidence="8">
    <location>
        <begin position="73"/>
        <end position="127"/>
    </location>
</feature>
<keyword evidence="6" id="KW-0539">Nucleus</keyword>
<dbReference type="PANTHER" id="PTHR47999:SF96">
    <property type="entry name" value="TRANSCRIPTION REPRESSOR MYB6-LIKE"/>
    <property type="match status" value="1"/>
</dbReference>
<keyword evidence="3" id="KW-0805">Transcription regulation</keyword>
<proteinExistence type="predicted"/>
<dbReference type="EMBL" id="CP136898">
    <property type="protein sequence ID" value="WOL19514.1"/>
    <property type="molecule type" value="Genomic_DNA"/>
</dbReference>
<dbReference type="SMART" id="SM00717">
    <property type="entry name" value="SANT"/>
    <property type="match status" value="2"/>
</dbReference>
<keyword evidence="5" id="KW-0804">Transcription</keyword>
<dbReference type="CDD" id="cd00167">
    <property type="entry name" value="SANT"/>
    <property type="match status" value="2"/>
</dbReference>
<dbReference type="SUPFAM" id="SSF46689">
    <property type="entry name" value="Homeodomain-like"/>
    <property type="match status" value="1"/>
</dbReference>
<dbReference type="PANTHER" id="PTHR47999">
    <property type="entry name" value="TRANSCRIPTION FACTOR MYB8-RELATED-RELATED"/>
    <property type="match status" value="1"/>
</dbReference>
<keyword evidence="10" id="KW-1185">Reference proteome</keyword>
<evidence type="ECO:0000313" key="9">
    <source>
        <dbReference type="EMBL" id="WOL19514.1"/>
    </source>
</evidence>
<evidence type="ECO:0000259" key="7">
    <source>
        <dbReference type="PROSITE" id="PS50090"/>
    </source>
</evidence>
<feature type="domain" description="HTH myb-type" evidence="8">
    <location>
        <begin position="20"/>
        <end position="72"/>
    </location>
</feature>
<name>A0AAQ3QQ61_9LILI</name>